<name>A0A4Y2RBL1_ARAVE</name>
<sequence length="97" mass="10878">MPDRKGHPDEQRDIRRSRNGMPITGRNSLLGDTLYLGSACTVQFHNSEFIALTVIYVSQQRPVDWRTLSENTQSSRTFAVALKIPATWSACPPSQDS</sequence>
<evidence type="ECO:0000313" key="3">
    <source>
        <dbReference type="Proteomes" id="UP000499080"/>
    </source>
</evidence>
<dbReference type="AlphaFoldDB" id="A0A4Y2RBL1"/>
<evidence type="ECO:0000313" key="2">
    <source>
        <dbReference type="EMBL" id="GBN72649.1"/>
    </source>
</evidence>
<dbReference type="EMBL" id="BGPR01143639">
    <property type="protein sequence ID" value="GBN72649.1"/>
    <property type="molecule type" value="Genomic_DNA"/>
</dbReference>
<proteinExistence type="predicted"/>
<feature type="region of interest" description="Disordered" evidence="1">
    <location>
        <begin position="1"/>
        <end position="24"/>
    </location>
</feature>
<dbReference type="Proteomes" id="UP000499080">
    <property type="component" value="Unassembled WGS sequence"/>
</dbReference>
<protein>
    <submittedName>
        <fullName evidence="2">Uncharacterized protein</fullName>
    </submittedName>
</protein>
<gene>
    <name evidence="2" type="ORF">AVEN_82129_1</name>
</gene>
<accession>A0A4Y2RBL1</accession>
<keyword evidence="3" id="KW-1185">Reference proteome</keyword>
<evidence type="ECO:0000256" key="1">
    <source>
        <dbReference type="SAM" id="MobiDB-lite"/>
    </source>
</evidence>
<feature type="compositionally biased region" description="Basic and acidic residues" evidence="1">
    <location>
        <begin position="1"/>
        <end position="16"/>
    </location>
</feature>
<reference evidence="2 3" key="1">
    <citation type="journal article" date="2019" name="Sci. Rep.">
        <title>Orb-weaving spider Araneus ventricosus genome elucidates the spidroin gene catalogue.</title>
        <authorList>
            <person name="Kono N."/>
            <person name="Nakamura H."/>
            <person name="Ohtoshi R."/>
            <person name="Moran D.A.P."/>
            <person name="Shinohara A."/>
            <person name="Yoshida Y."/>
            <person name="Fujiwara M."/>
            <person name="Mori M."/>
            <person name="Tomita M."/>
            <person name="Arakawa K."/>
        </authorList>
    </citation>
    <scope>NUCLEOTIDE SEQUENCE [LARGE SCALE GENOMIC DNA]</scope>
</reference>
<organism evidence="2 3">
    <name type="scientific">Araneus ventricosus</name>
    <name type="common">Orbweaver spider</name>
    <name type="synonym">Epeira ventricosa</name>
    <dbReference type="NCBI Taxonomy" id="182803"/>
    <lineage>
        <taxon>Eukaryota</taxon>
        <taxon>Metazoa</taxon>
        <taxon>Ecdysozoa</taxon>
        <taxon>Arthropoda</taxon>
        <taxon>Chelicerata</taxon>
        <taxon>Arachnida</taxon>
        <taxon>Araneae</taxon>
        <taxon>Araneomorphae</taxon>
        <taxon>Entelegynae</taxon>
        <taxon>Araneoidea</taxon>
        <taxon>Araneidae</taxon>
        <taxon>Araneus</taxon>
    </lineage>
</organism>
<comment type="caution">
    <text evidence="2">The sequence shown here is derived from an EMBL/GenBank/DDBJ whole genome shotgun (WGS) entry which is preliminary data.</text>
</comment>